<feature type="domain" description="Integrase zinc-binding" evidence="1">
    <location>
        <begin position="331"/>
        <end position="385"/>
    </location>
</feature>
<evidence type="ECO:0000259" key="1">
    <source>
        <dbReference type="Pfam" id="PF17921"/>
    </source>
</evidence>
<dbReference type="Pfam" id="PF08284">
    <property type="entry name" value="RVP_2"/>
    <property type="match status" value="2"/>
</dbReference>
<dbReference type="Proteomes" id="UP001151760">
    <property type="component" value="Unassembled WGS sequence"/>
</dbReference>
<keyword evidence="2" id="KW-0808">Transferase</keyword>
<dbReference type="InterPro" id="IPR001969">
    <property type="entry name" value="Aspartic_peptidase_AS"/>
</dbReference>
<dbReference type="CDD" id="cd00303">
    <property type="entry name" value="retropepsin_like"/>
    <property type="match status" value="1"/>
</dbReference>
<keyword evidence="2" id="KW-0695">RNA-directed DNA polymerase</keyword>
<dbReference type="PANTHER" id="PTHR15503:SF45">
    <property type="entry name" value="RNA-DIRECTED DNA POLYMERASE HOMOLOG"/>
    <property type="match status" value="1"/>
</dbReference>
<protein>
    <submittedName>
        <fullName evidence="2">Reverse transcriptase domain-containing protein</fullName>
    </submittedName>
</protein>
<keyword evidence="2" id="KW-0548">Nucleotidyltransferase</keyword>
<dbReference type="InterPro" id="IPR032567">
    <property type="entry name" value="RTL1-rel"/>
</dbReference>
<comment type="caution">
    <text evidence="2">The sequence shown here is derived from an EMBL/GenBank/DDBJ whole genome shotgun (WGS) entry which is preliminary data.</text>
</comment>
<dbReference type="InterPro" id="IPR041588">
    <property type="entry name" value="Integrase_H2C2"/>
</dbReference>
<accession>A0ABQ5AHY7</accession>
<keyword evidence="3" id="KW-1185">Reference proteome</keyword>
<evidence type="ECO:0000313" key="3">
    <source>
        <dbReference type="Proteomes" id="UP001151760"/>
    </source>
</evidence>
<name>A0ABQ5AHY7_9ASTR</name>
<organism evidence="2 3">
    <name type="scientific">Tanacetum coccineum</name>
    <dbReference type="NCBI Taxonomy" id="301880"/>
    <lineage>
        <taxon>Eukaryota</taxon>
        <taxon>Viridiplantae</taxon>
        <taxon>Streptophyta</taxon>
        <taxon>Embryophyta</taxon>
        <taxon>Tracheophyta</taxon>
        <taxon>Spermatophyta</taxon>
        <taxon>Magnoliopsida</taxon>
        <taxon>eudicotyledons</taxon>
        <taxon>Gunneridae</taxon>
        <taxon>Pentapetalae</taxon>
        <taxon>asterids</taxon>
        <taxon>campanulids</taxon>
        <taxon>Asterales</taxon>
        <taxon>Asteraceae</taxon>
        <taxon>Asteroideae</taxon>
        <taxon>Anthemideae</taxon>
        <taxon>Anthemidinae</taxon>
        <taxon>Tanacetum</taxon>
    </lineage>
</organism>
<dbReference type="InterPro" id="IPR021109">
    <property type="entry name" value="Peptidase_aspartic_dom_sf"/>
</dbReference>
<dbReference type="Gene3D" id="1.10.340.70">
    <property type="match status" value="1"/>
</dbReference>
<reference evidence="2" key="2">
    <citation type="submission" date="2022-01" db="EMBL/GenBank/DDBJ databases">
        <authorList>
            <person name="Yamashiro T."/>
            <person name="Shiraishi A."/>
            <person name="Satake H."/>
            <person name="Nakayama K."/>
        </authorList>
    </citation>
    <scope>NUCLEOTIDE SEQUENCE</scope>
</reference>
<dbReference type="PROSITE" id="PS00141">
    <property type="entry name" value="ASP_PROTEASE"/>
    <property type="match status" value="1"/>
</dbReference>
<evidence type="ECO:0000313" key="2">
    <source>
        <dbReference type="EMBL" id="GJT01943.1"/>
    </source>
</evidence>
<gene>
    <name evidence="2" type="ORF">Tco_0823112</name>
</gene>
<dbReference type="SUPFAM" id="SSF50630">
    <property type="entry name" value="Acid proteases"/>
    <property type="match status" value="1"/>
</dbReference>
<dbReference type="Pfam" id="PF17921">
    <property type="entry name" value="Integrase_H2C2"/>
    <property type="match status" value="1"/>
</dbReference>
<sequence>MLGIYQCATIATLTIMDNALQSVGGAKELGHYKDKCPKGRNHQDEGARAGAYMMGTESPHPNLNVVTGTFLVNDHYTSILFDSGAEKSFVSTEFTPFINTAPAALDTSYEVELADGKVVRSFDVIVGMDWLAYHRAVIVCYEKIVRIPLPNGEILEIQGERPEKDPRSLSCIKADEKKLDDICIVRDFPEVFLDDLTGLPPVREIEFRIDLIIGALPVYLFDQKELNMRQRQWIELLSDYECEINYHLGKENVMANASSRKERLKPRRVRTMSMTIQSGLKAKILEAQGEASKDLKAPTEWLRGLETHFERRDDGRIYFFYLIWIPLVGGVRKLIMDEAHTSRYSVHPGAYKMYYDLRDLYWCPGMKRDIAEYVSKCLTCSKIKAEHQKPLGLLQQPEIPE</sequence>
<dbReference type="EMBL" id="BQNB010012309">
    <property type="protein sequence ID" value="GJT01943.1"/>
    <property type="molecule type" value="Genomic_DNA"/>
</dbReference>
<dbReference type="GO" id="GO:0003964">
    <property type="term" value="F:RNA-directed DNA polymerase activity"/>
    <property type="evidence" value="ECO:0007669"/>
    <property type="project" value="UniProtKB-KW"/>
</dbReference>
<reference evidence="2" key="1">
    <citation type="journal article" date="2022" name="Int. J. Mol. Sci.">
        <title>Draft Genome of Tanacetum Coccineum: Genomic Comparison of Closely Related Tanacetum-Family Plants.</title>
        <authorList>
            <person name="Yamashiro T."/>
            <person name="Shiraishi A."/>
            <person name="Nakayama K."/>
            <person name="Satake H."/>
        </authorList>
    </citation>
    <scope>NUCLEOTIDE SEQUENCE</scope>
</reference>
<proteinExistence type="predicted"/>
<dbReference type="PANTHER" id="PTHR15503">
    <property type="entry name" value="LDOC1 RELATED"/>
    <property type="match status" value="1"/>
</dbReference>